<protein>
    <recommendedName>
        <fullName evidence="8">TF-B3 domain-containing protein</fullName>
    </recommendedName>
</protein>
<dbReference type="GO" id="GO:0003677">
    <property type="term" value="F:DNA binding"/>
    <property type="evidence" value="ECO:0007669"/>
    <property type="project" value="UniProtKB-KW"/>
</dbReference>
<evidence type="ECO:0000256" key="7">
    <source>
        <dbReference type="SAM" id="MobiDB-lite"/>
    </source>
</evidence>
<dbReference type="PROSITE" id="PS50863">
    <property type="entry name" value="B3"/>
    <property type="match status" value="1"/>
</dbReference>
<dbReference type="EMBL" id="JAIWQS010000004">
    <property type="protein sequence ID" value="KAJ8766652.1"/>
    <property type="molecule type" value="Genomic_DNA"/>
</dbReference>
<dbReference type="GO" id="GO:0005634">
    <property type="term" value="C:nucleus"/>
    <property type="evidence" value="ECO:0007669"/>
    <property type="project" value="UniProtKB-SubCell"/>
</dbReference>
<feature type="coiled-coil region" evidence="6">
    <location>
        <begin position="415"/>
        <end position="470"/>
    </location>
</feature>
<gene>
    <name evidence="9" type="ORF">K2173_001172</name>
</gene>
<comment type="caution">
    <text evidence="9">The sequence shown here is derived from an EMBL/GenBank/DDBJ whole genome shotgun (WGS) entry which is preliminary data.</text>
</comment>
<feature type="compositionally biased region" description="Basic residues" evidence="7">
    <location>
        <begin position="28"/>
        <end position="38"/>
    </location>
</feature>
<evidence type="ECO:0000256" key="1">
    <source>
        <dbReference type="ARBA" id="ARBA00004123"/>
    </source>
</evidence>
<evidence type="ECO:0000256" key="4">
    <source>
        <dbReference type="ARBA" id="ARBA00023163"/>
    </source>
</evidence>
<evidence type="ECO:0000256" key="5">
    <source>
        <dbReference type="ARBA" id="ARBA00023242"/>
    </source>
</evidence>
<evidence type="ECO:0000256" key="3">
    <source>
        <dbReference type="ARBA" id="ARBA00023125"/>
    </source>
</evidence>
<sequence length="480" mass="55169">MDRKEEEQEQLTPPSQLSQSRQTITHSYPRKKQRKSHGPRTTMTQIHEEPPEPDRRTQIVLYQKSEESKSYKRKRTAVREAYDIAENKSPAMEQAEAIQSTLEAEFPSFAKALVRSNVTVGFWMHLPMRFCKMHLPRNDTTVFLENENGEEFITNYIAERTALSGGWKAFCGANKLVEGDVLIFHLLQPLRFKVYVVKGNDSAKGEEEFGIANLDEQEKIIESDEAKEDIESLKQAEPLEVLPLRLFQEKHEMSLVVSETNERHVANQSENDSKDNGCKILELIRSSGPDDSFKDIKGIENFSIIVNGMAIDSELSDHHWAKYYELCCSQASFLHENILSSMNQKLVAEIIVETVNVSDAIRTSKLSTSHADYAVWDKTLKGFELLGMNVGFLRARLNRLMSLAMESEEAIETECREIRLEQARVHEEMENLELKLLSLKETRERLDAEIEILKEDAESHELKLHEMVNAPWRCLLGRSR</sequence>
<dbReference type="PANTHER" id="PTHR31391:SF10">
    <property type="entry name" value="TF-B3 DOMAIN-CONTAINING PROTEIN"/>
    <property type="match status" value="1"/>
</dbReference>
<feature type="domain" description="TF-B3" evidence="8">
    <location>
        <begin position="109"/>
        <end position="200"/>
    </location>
</feature>
<feature type="region of interest" description="Disordered" evidence="7">
    <location>
        <begin position="1"/>
        <end position="57"/>
    </location>
</feature>
<accession>A0AAV8TII0</accession>
<proteinExistence type="predicted"/>
<dbReference type="Proteomes" id="UP001159364">
    <property type="component" value="Linkage Group LG04"/>
</dbReference>
<keyword evidence="4" id="KW-0804">Transcription</keyword>
<dbReference type="SMART" id="SM01019">
    <property type="entry name" value="B3"/>
    <property type="match status" value="1"/>
</dbReference>
<dbReference type="CDD" id="cd10017">
    <property type="entry name" value="B3_DNA"/>
    <property type="match status" value="1"/>
</dbReference>
<evidence type="ECO:0000313" key="10">
    <source>
        <dbReference type="Proteomes" id="UP001159364"/>
    </source>
</evidence>
<dbReference type="Gene3D" id="2.40.330.10">
    <property type="entry name" value="DNA-binding pseudobarrel domain"/>
    <property type="match status" value="1"/>
</dbReference>
<feature type="compositionally biased region" description="Polar residues" evidence="7">
    <location>
        <begin position="10"/>
        <end position="26"/>
    </location>
</feature>
<feature type="compositionally biased region" description="Basic and acidic residues" evidence="7">
    <location>
        <begin position="46"/>
        <end position="57"/>
    </location>
</feature>
<evidence type="ECO:0000256" key="2">
    <source>
        <dbReference type="ARBA" id="ARBA00023015"/>
    </source>
</evidence>
<dbReference type="PANTHER" id="PTHR31391">
    <property type="entry name" value="B3 DOMAIN-CONTAINING PROTEIN OS11G0197600-RELATED"/>
    <property type="match status" value="1"/>
</dbReference>
<evidence type="ECO:0000256" key="6">
    <source>
        <dbReference type="SAM" id="Coils"/>
    </source>
</evidence>
<evidence type="ECO:0000313" key="9">
    <source>
        <dbReference type="EMBL" id="KAJ8766652.1"/>
    </source>
</evidence>
<keyword evidence="10" id="KW-1185">Reference proteome</keyword>
<keyword evidence="6" id="KW-0175">Coiled coil</keyword>
<evidence type="ECO:0000259" key="8">
    <source>
        <dbReference type="PROSITE" id="PS50863"/>
    </source>
</evidence>
<dbReference type="AlphaFoldDB" id="A0AAV8TII0"/>
<organism evidence="9 10">
    <name type="scientific">Erythroxylum novogranatense</name>
    <dbReference type="NCBI Taxonomy" id="1862640"/>
    <lineage>
        <taxon>Eukaryota</taxon>
        <taxon>Viridiplantae</taxon>
        <taxon>Streptophyta</taxon>
        <taxon>Embryophyta</taxon>
        <taxon>Tracheophyta</taxon>
        <taxon>Spermatophyta</taxon>
        <taxon>Magnoliopsida</taxon>
        <taxon>eudicotyledons</taxon>
        <taxon>Gunneridae</taxon>
        <taxon>Pentapetalae</taxon>
        <taxon>rosids</taxon>
        <taxon>fabids</taxon>
        <taxon>Malpighiales</taxon>
        <taxon>Erythroxylaceae</taxon>
        <taxon>Erythroxylum</taxon>
    </lineage>
</organism>
<reference evidence="9 10" key="1">
    <citation type="submission" date="2021-09" db="EMBL/GenBank/DDBJ databases">
        <title>Genomic insights and catalytic innovation underlie evolution of tropane alkaloids biosynthesis.</title>
        <authorList>
            <person name="Wang Y.-J."/>
            <person name="Tian T."/>
            <person name="Huang J.-P."/>
            <person name="Huang S.-X."/>
        </authorList>
    </citation>
    <scope>NUCLEOTIDE SEQUENCE [LARGE SCALE GENOMIC DNA]</scope>
    <source>
        <strain evidence="9">KIB-2018</strain>
        <tissue evidence="9">Leaf</tissue>
    </source>
</reference>
<name>A0AAV8TII0_9ROSI</name>
<keyword evidence="2" id="KW-0805">Transcription regulation</keyword>
<dbReference type="InterPro" id="IPR044837">
    <property type="entry name" value="REM16-like"/>
</dbReference>
<dbReference type="Pfam" id="PF02362">
    <property type="entry name" value="B3"/>
    <property type="match status" value="1"/>
</dbReference>
<keyword evidence="3" id="KW-0238">DNA-binding</keyword>
<dbReference type="InterPro" id="IPR003340">
    <property type="entry name" value="B3_DNA-bd"/>
</dbReference>
<comment type="subcellular location">
    <subcellularLocation>
        <location evidence="1">Nucleus</location>
    </subcellularLocation>
</comment>
<keyword evidence="5" id="KW-0539">Nucleus</keyword>
<dbReference type="InterPro" id="IPR015300">
    <property type="entry name" value="DNA-bd_pseudobarrel_sf"/>
</dbReference>
<dbReference type="SUPFAM" id="SSF101936">
    <property type="entry name" value="DNA-binding pseudobarrel domain"/>
    <property type="match status" value="1"/>
</dbReference>